<dbReference type="STRING" id="1520.LF65_01859"/>
<sequence length="336" mass="39944">MKKSAFCEYCFSEREYQVYKVRRTSILKEEEVSYKAKEAVCNVCGNEIFVSDICEYNLMNLYKEYRRNYNIISTDEIEKVKIKYSINSEALSLILGWNSKTIERYLDGDMIGVSNSDLLRKVYENTSYYSIILQNNKERINPVDYNKSRQAIRYILDQDETEEKIDAVIKYLLIRCEDFTALSIQKLLYYVQAFHYVFTGNFMFEEDCEAWKDGPFYPSLYERYEQFGYEKVNKDIMANDKLRLENFERNIVESIIKFYGCYSGKILKEMTKSEAPWILTRTNSINGKSIKYGKFNTVIEKSLIQEYFDSIKEKYNISSLLDIQNYSRDLFDKISI</sequence>
<dbReference type="AlphaFoldDB" id="A0A0B5QBX6"/>
<dbReference type="OrthoDB" id="9799173at2"/>
<dbReference type="EMBL" id="CP010086">
    <property type="protein sequence ID" value="AJG98460.1"/>
    <property type="molecule type" value="Genomic_DNA"/>
</dbReference>
<dbReference type="Proteomes" id="UP000031866">
    <property type="component" value="Chromosome"/>
</dbReference>
<organism evidence="2 3">
    <name type="scientific">Clostridium beijerinckii</name>
    <name type="common">Clostridium MP</name>
    <dbReference type="NCBI Taxonomy" id="1520"/>
    <lineage>
        <taxon>Bacteria</taxon>
        <taxon>Bacillati</taxon>
        <taxon>Bacillota</taxon>
        <taxon>Clostridia</taxon>
        <taxon>Eubacteriales</taxon>
        <taxon>Clostridiaceae</taxon>
        <taxon>Clostridium</taxon>
    </lineage>
</organism>
<feature type="domain" description="Antitoxin SocA-like Panacea" evidence="1">
    <location>
        <begin position="184"/>
        <end position="277"/>
    </location>
</feature>
<reference evidence="3" key="1">
    <citation type="submission" date="2014-12" db="EMBL/GenBank/DDBJ databases">
        <title>Genome sequence of Clostridium beijerinckii strain 59B.</title>
        <authorList>
            <person name="Little G.T."/>
            <person name="Minton N.P."/>
        </authorList>
    </citation>
    <scope>NUCLEOTIDE SEQUENCE [LARGE SCALE GENOMIC DNA]</scope>
    <source>
        <strain evidence="3">59B</strain>
    </source>
</reference>
<accession>A0A0B5QBX6</accession>
<dbReference type="KEGG" id="cbei:LF65_01859"/>
<dbReference type="InterPro" id="IPR025272">
    <property type="entry name" value="SocA_Panacea"/>
</dbReference>
<dbReference type="Pfam" id="PF13274">
    <property type="entry name" value="SocA_Panacea"/>
    <property type="match status" value="1"/>
</dbReference>
<gene>
    <name evidence="2" type="ORF">LF65_01859</name>
</gene>
<proteinExistence type="predicted"/>
<evidence type="ECO:0000259" key="1">
    <source>
        <dbReference type="Pfam" id="PF13274"/>
    </source>
</evidence>
<name>A0A0B5QBX6_CLOBE</name>
<evidence type="ECO:0000313" key="3">
    <source>
        <dbReference type="Proteomes" id="UP000031866"/>
    </source>
</evidence>
<evidence type="ECO:0000313" key="2">
    <source>
        <dbReference type="EMBL" id="AJG98460.1"/>
    </source>
</evidence>
<protein>
    <recommendedName>
        <fullName evidence="1">Antitoxin SocA-like Panacea domain-containing protein</fullName>
    </recommendedName>
</protein>
<dbReference type="RefSeq" id="WP_041895756.1">
    <property type="nucleotide sequence ID" value="NZ_CP010086.2"/>
</dbReference>